<dbReference type="InterPro" id="IPR003736">
    <property type="entry name" value="PAAI_dom"/>
</dbReference>
<dbReference type="PANTHER" id="PTHR42856">
    <property type="entry name" value="ACYL-COENZYME A THIOESTERASE PAAI"/>
    <property type="match status" value="1"/>
</dbReference>
<accession>A0A3E2TK80</accession>
<dbReference type="RefSeq" id="WP_117528779.1">
    <property type="nucleotide sequence ID" value="NZ_JAQDKA010000004.1"/>
</dbReference>
<dbReference type="GO" id="GO:0016289">
    <property type="term" value="F:acyl-CoA hydrolase activity"/>
    <property type="evidence" value="ECO:0007669"/>
    <property type="project" value="UniProtKB-ARBA"/>
</dbReference>
<evidence type="ECO:0000313" key="4">
    <source>
        <dbReference type="Proteomes" id="UP000260773"/>
    </source>
</evidence>
<dbReference type="EMBL" id="QVEP01000035">
    <property type="protein sequence ID" value="RGB77382.1"/>
    <property type="molecule type" value="Genomic_DNA"/>
</dbReference>
<dbReference type="InterPro" id="IPR006683">
    <property type="entry name" value="Thioestr_dom"/>
</dbReference>
<dbReference type="SUPFAM" id="SSF54637">
    <property type="entry name" value="Thioesterase/thiol ester dehydrase-isomerase"/>
    <property type="match status" value="1"/>
</dbReference>
<dbReference type="CDD" id="cd03443">
    <property type="entry name" value="PaaI_thioesterase"/>
    <property type="match status" value="1"/>
</dbReference>
<dbReference type="InterPro" id="IPR029069">
    <property type="entry name" value="HotDog_dom_sf"/>
</dbReference>
<dbReference type="PANTHER" id="PTHR42856:SF1">
    <property type="entry name" value="ACYL-COENZYME A THIOESTERASE PAAI"/>
    <property type="match status" value="1"/>
</dbReference>
<reference evidence="3 4" key="1">
    <citation type="submission" date="2018-08" db="EMBL/GenBank/DDBJ databases">
        <title>A genome reference for cultivated species of the human gut microbiota.</title>
        <authorList>
            <person name="Zou Y."/>
            <person name="Xue W."/>
            <person name="Luo G."/>
        </authorList>
    </citation>
    <scope>NUCLEOTIDE SEQUENCE [LARGE SCALE GENOMIC DNA]</scope>
    <source>
        <strain evidence="3 4">AF45-17</strain>
    </source>
</reference>
<comment type="caution">
    <text evidence="3">The sequence shown here is derived from an EMBL/GenBank/DDBJ whole genome shotgun (WGS) entry which is preliminary data.</text>
</comment>
<evidence type="ECO:0000259" key="2">
    <source>
        <dbReference type="Pfam" id="PF03061"/>
    </source>
</evidence>
<keyword evidence="1" id="KW-0378">Hydrolase</keyword>
<dbReference type="Proteomes" id="UP000260773">
    <property type="component" value="Unassembled WGS sequence"/>
</dbReference>
<protein>
    <submittedName>
        <fullName evidence="3">PaaI family thioesterase</fullName>
    </submittedName>
</protein>
<sequence>MLSKEMQEKLMGEIKRSDKFIELIGIKIIEADEGYCKAELEVDDRHLNPLGTVHGGCLYTLADTVAGFAAASCGFEGPTLSGNMYFLRPTMGVKKLTCESRVVKNGKRIRVVEATIYGDNGQEIARSLLEYMDMQREMVVK</sequence>
<dbReference type="InterPro" id="IPR052723">
    <property type="entry name" value="Acyl-CoA_thioesterase_PaaI"/>
</dbReference>
<proteinExistence type="predicted"/>
<gene>
    <name evidence="3" type="ORF">DW070_12485</name>
</gene>
<evidence type="ECO:0000256" key="1">
    <source>
        <dbReference type="ARBA" id="ARBA00022801"/>
    </source>
</evidence>
<dbReference type="NCBIfam" id="TIGR00369">
    <property type="entry name" value="unchar_dom_1"/>
    <property type="match status" value="1"/>
</dbReference>
<evidence type="ECO:0000313" key="3">
    <source>
        <dbReference type="EMBL" id="RGB77382.1"/>
    </source>
</evidence>
<dbReference type="Pfam" id="PF03061">
    <property type="entry name" value="4HBT"/>
    <property type="match status" value="1"/>
</dbReference>
<dbReference type="AlphaFoldDB" id="A0A3E2TK80"/>
<organism evidence="3 4">
    <name type="scientific">Coprococcus catus</name>
    <dbReference type="NCBI Taxonomy" id="116085"/>
    <lineage>
        <taxon>Bacteria</taxon>
        <taxon>Bacillati</taxon>
        <taxon>Bacillota</taxon>
        <taxon>Clostridia</taxon>
        <taxon>Lachnospirales</taxon>
        <taxon>Lachnospiraceae</taxon>
        <taxon>Coprococcus</taxon>
    </lineage>
</organism>
<feature type="domain" description="Thioesterase" evidence="2">
    <location>
        <begin position="51"/>
        <end position="124"/>
    </location>
</feature>
<dbReference type="Gene3D" id="3.10.129.10">
    <property type="entry name" value="Hotdog Thioesterase"/>
    <property type="match status" value="1"/>
</dbReference>
<name>A0A3E2TK80_9FIRM</name>